<evidence type="ECO:0000313" key="3">
    <source>
        <dbReference type="Proteomes" id="UP000326268"/>
    </source>
</evidence>
<feature type="region of interest" description="Disordered" evidence="1">
    <location>
        <begin position="63"/>
        <end position="108"/>
    </location>
</feature>
<feature type="region of interest" description="Disordered" evidence="1">
    <location>
        <begin position="133"/>
        <end position="153"/>
    </location>
</feature>
<organism evidence="2 3">
    <name type="scientific">Aspergillus caelatus</name>
    <dbReference type="NCBI Taxonomy" id="61420"/>
    <lineage>
        <taxon>Eukaryota</taxon>
        <taxon>Fungi</taxon>
        <taxon>Dikarya</taxon>
        <taxon>Ascomycota</taxon>
        <taxon>Pezizomycotina</taxon>
        <taxon>Eurotiomycetes</taxon>
        <taxon>Eurotiomycetidae</taxon>
        <taxon>Eurotiales</taxon>
        <taxon>Aspergillaceae</taxon>
        <taxon>Aspergillus</taxon>
        <taxon>Aspergillus subgen. Circumdati</taxon>
    </lineage>
</organism>
<dbReference type="RefSeq" id="XP_031924818.1">
    <property type="nucleotide sequence ID" value="XM_032073027.1"/>
</dbReference>
<proteinExistence type="predicted"/>
<gene>
    <name evidence="2" type="ORF">BDV27DRAFT_160428</name>
</gene>
<evidence type="ECO:0000256" key="1">
    <source>
        <dbReference type="SAM" id="MobiDB-lite"/>
    </source>
</evidence>
<dbReference type="GeneID" id="43657473"/>
<protein>
    <submittedName>
        <fullName evidence="2">Uncharacterized protein</fullName>
    </submittedName>
</protein>
<dbReference type="EMBL" id="ML737725">
    <property type="protein sequence ID" value="KAE8361737.1"/>
    <property type="molecule type" value="Genomic_DNA"/>
</dbReference>
<name>A0A5N6ZW01_9EURO</name>
<evidence type="ECO:0000313" key="2">
    <source>
        <dbReference type="EMBL" id="KAE8361737.1"/>
    </source>
</evidence>
<dbReference type="AlphaFoldDB" id="A0A5N6ZW01"/>
<reference evidence="2 3" key="1">
    <citation type="submission" date="2019-04" db="EMBL/GenBank/DDBJ databases">
        <title>Friends and foes A comparative genomics studyof 23 Aspergillus species from section Flavi.</title>
        <authorList>
            <consortium name="DOE Joint Genome Institute"/>
            <person name="Kjaerbolling I."/>
            <person name="Vesth T."/>
            <person name="Frisvad J.C."/>
            <person name="Nybo J.L."/>
            <person name="Theobald S."/>
            <person name="Kildgaard S."/>
            <person name="Isbrandt T."/>
            <person name="Kuo A."/>
            <person name="Sato A."/>
            <person name="Lyhne E.K."/>
            <person name="Kogle M.E."/>
            <person name="Wiebenga A."/>
            <person name="Kun R.S."/>
            <person name="Lubbers R.J."/>
            <person name="Makela M.R."/>
            <person name="Barry K."/>
            <person name="Chovatia M."/>
            <person name="Clum A."/>
            <person name="Daum C."/>
            <person name="Haridas S."/>
            <person name="He G."/>
            <person name="LaButti K."/>
            <person name="Lipzen A."/>
            <person name="Mondo S."/>
            <person name="Riley R."/>
            <person name="Salamov A."/>
            <person name="Simmons B.A."/>
            <person name="Magnuson J.K."/>
            <person name="Henrissat B."/>
            <person name="Mortensen U.H."/>
            <person name="Larsen T.O."/>
            <person name="Devries R.P."/>
            <person name="Grigoriev I.V."/>
            <person name="Machida M."/>
            <person name="Baker S.E."/>
            <person name="Andersen M.R."/>
        </authorList>
    </citation>
    <scope>NUCLEOTIDE SEQUENCE [LARGE SCALE GENOMIC DNA]</scope>
    <source>
        <strain evidence="2 3">CBS 763.97</strain>
    </source>
</reference>
<dbReference type="Proteomes" id="UP000326268">
    <property type="component" value="Unassembled WGS sequence"/>
</dbReference>
<dbReference type="OrthoDB" id="2740448at2759"/>
<feature type="compositionally biased region" description="Low complexity" evidence="1">
    <location>
        <begin position="63"/>
        <end position="79"/>
    </location>
</feature>
<keyword evidence="3" id="KW-1185">Reference proteome</keyword>
<accession>A0A5N6ZW01</accession>
<sequence>MRGLDQEPFSLGSMINVILQIYYVEGPQRPPATGALPNFEQVDGVYVSSCQPEQLDFLRANKASATKSNTASATDSNANHHAAIVASGHPRSERPELELSDGTLPSFGISSSDEYPSILSDDFFTALLEPFGVSEEESTSSHGPDELVQVEGL</sequence>